<evidence type="ECO:0000313" key="6">
    <source>
        <dbReference type="EMBL" id="EOI55281.1"/>
    </source>
</evidence>
<feature type="compositionally biased region" description="Low complexity" evidence="3">
    <location>
        <begin position="69"/>
        <end position="79"/>
    </location>
</feature>
<dbReference type="PANTHER" id="PTHR33308">
    <property type="entry name" value="PEPTIDOGLYCAN HYDROLASE FLGJ"/>
    <property type="match status" value="1"/>
</dbReference>
<feature type="signal peptide" evidence="4">
    <location>
        <begin position="1"/>
        <end position="25"/>
    </location>
</feature>
<dbReference type="RefSeq" id="WP_010780862.1">
    <property type="nucleotide sequence ID" value="NZ_ASWH01000001.1"/>
</dbReference>
<reference evidence="7 9" key="2">
    <citation type="submission" date="2013-03" db="EMBL/GenBank/DDBJ databases">
        <title>The Genome Sequence of Enterococcus gilvus ATCC BAA-350 (PacBio/Illumina hybrid assembly).</title>
        <authorList>
            <consortium name="The Broad Institute Genomics Platform"/>
            <consortium name="The Broad Institute Genome Sequencing Center for Infectious Disease"/>
            <person name="Earl A."/>
            <person name="Russ C."/>
            <person name="Gilmore M."/>
            <person name="Surin D."/>
            <person name="Walker B."/>
            <person name="Young S."/>
            <person name="Zeng Q."/>
            <person name="Gargeya S."/>
            <person name="Fitzgerald M."/>
            <person name="Haas B."/>
            <person name="Abouelleil A."/>
            <person name="Allen A.W."/>
            <person name="Alvarado L."/>
            <person name="Arachchi H.M."/>
            <person name="Berlin A.M."/>
            <person name="Chapman S.B."/>
            <person name="Gainer-Dewar J."/>
            <person name="Goldberg J."/>
            <person name="Griggs A."/>
            <person name="Gujja S."/>
            <person name="Hansen M."/>
            <person name="Howarth C."/>
            <person name="Imamovic A."/>
            <person name="Ireland A."/>
            <person name="Larimer J."/>
            <person name="McCowan C."/>
            <person name="Murphy C."/>
            <person name="Pearson M."/>
            <person name="Poon T.W."/>
            <person name="Priest M."/>
            <person name="Roberts A."/>
            <person name="Saif S."/>
            <person name="Shea T."/>
            <person name="Sisk P."/>
            <person name="Sykes S."/>
            <person name="Wortman J."/>
            <person name="Nusbaum C."/>
            <person name="Birren B."/>
        </authorList>
    </citation>
    <scope>NUCLEOTIDE SEQUENCE [LARGE SCALE GENOMIC DNA]</scope>
    <source>
        <strain evidence="7 9">ATCC BAA-350</strain>
    </source>
</reference>
<dbReference type="Gene3D" id="1.10.530.10">
    <property type="match status" value="1"/>
</dbReference>
<dbReference type="InterPro" id="IPR043708">
    <property type="entry name" value="DUF5648"/>
</dbReference>
<dbReference type="PATRIC" id="fig|1158614.3.peg.2483"/>
<dbReference type="InterPro" id="IPR051056">
    <property type="entry name" value="Glycosyl_Hydrolase_73"/>
</dbReference>
<dbReference type="HOGENOM" id="CLU_650105_0_0_9"/>
<protein>
    <submittedName>
        <fullName evidence="6">Mannosyl-glycoprotein endo-beta-N-acetylglucosaminidase</fullName>
    </submittedName>
</protein>
<dbReference type="Pfam" id="PF18885">
    <property type="entry name" value="DUF5648"/>
    <property type="match status" value="1"/>
</dbReference>
<evidence type="ECO:0000256" key="1">
    <source>
        <dbReference type="ARBA" id="ARBA00010266"/>
    </source>
</evidence>
<dbReference type="OrthoDB" id="2155627at2"/>
<dbReference type="InterPro" id="IPR002901">
    <property type="entry name" value="MGlyc_endo_b_GlcNAc-like_dom"/>
</dbReference>
<evidence type="ECO:0000313" key="9">
    <source>
        <dbReference type="Proteomes" id="UP000014160"/>
    </source>
</evidence>
<keyword evidence="9" id="KW-1185">Reference proteome</keyword>
<organism evidence="6 8">
    <name type="scientific">Enterococcus gilvus ATCC BAA-350</name>
    <dbReference type="NCBI Taxonomy" id="1158614"/>
    <lineage>
        <taxon>Bacteria</taxon>
        <taxon>Bacillati</taxon>
        <taxon>Bacillota</taxon>
        <taxon>Bacilli</taxon>
        <taxon>Lactobacillales</taxon>
        <taxon>Enterococcaceae</taxon>
        <taxon>Enterococcus</taxon>
    </lineage>
</organism>
<proteinExistence type="inferred from homology"/>
<keyword evidence="4" id="KW-0732">Signal</keyword>
<name>R2VCD2_9ENTE</name>
<reference evidence="6 8" key="1">
    <citation type="submission" date="2013-02" db="EMBL/GenBank/DDBJ databases">
        <title>The Genome Sequence of Enterococcus gilvus ATCC BAA-350.</title>
        <authorList>
            <consortium name="The Broad Institute Genome Sequencing Platform"/>
            <consortium name="The Broad Institute Genome Sequencing Center for Infectious Disease"/>
            <person name="Earl A.M."/>
            <person name="Gilmore M.S."/>
            <person name="Lebreton F."/>
            <person name="Walker B."/>
            <person name="Young S.K."/>
            <person name="Zeng Q."/>
            <person name="Gargeya S."/>
            <person name="Fitzgerald M."/>
            <person name="Haas B."/>
            <person name="Abouelleil A."/>
            <person name="Alvarado L."/>
            <person name="Arachchi H.M."/>
            <person name="Berlin A.M."/>
            <person name="Chapman S.B."/>
            <person name="Dewar J."/>
            <person name="Goldberg J."/>
            <person name="Griggs A."/>
            <person name="Gujja S."/>
            <person name="Hansen M."/>
            <person name="Howarth C."/>
            <person name="Imamovic A."/>
            <person name="Larimer J."/>
            <person name="McCowan C."/>
            <person name="Murphy C."/>
            <person name="Neiman D."/>
            <person name="Pearson M."/>
            <person name="Priest M."/>
            <person name="Roberts A."/>
            <person name="Saif S."/>
            <person name="Shea T."/>
            <person name="Sisk P."/>
            <person name="Sykes S."/>
            <person name="Wortman J."/>
            <person name="Nusbaum C."/>
            <person name="Birren B."/>
        </authorList>
    </citation>
    <scope>NUCLEOTIDE SEQUENCE [LARGE SCALE GENOMIC DNA]</scope>
    <source>
        <strain evidence="6 8">ATCC BAA-350</strain>
    </source>
</reference>
<feature type="compositionally biased region" description="Low complexity" evidence="3">
    <location>
        <begin position="34"/>
        <end position="44"/>
    </location>
</feature>
<dbReference type="Proteomes" id="UP000014160">
    <property type="component" value="Unassembled WGS sequence"/>
</dbReference>
<feature type="region of interest" description="Disordered" evidence="3">
    <location>
        <begin position="26"/>
        <end position="88"/>
    </location>
</feature>
<dbReference type="EMBL" id="AJDQ01000008">
    <property type="protein sequence ID" value="EOI55281.1"/>
    <property type="molecule type" value="Genomic_DNA"/>
</dbReference>
<evidence type="ECO:0000259" key="5">
    <source>
        <dbReference type="SMART" id="SM00047"/>
    </source>
</evidence>
<sequence length="424" mass="47054">MDYKKLLCSVMLLGSIGLSTGVAYGEETTDSTNKTESSSMVESSKVSEETTETPSTEKTNETIDSETTEASSSEQPQASEENESVDEQEFDELGNLQFHHPIRFEDFTLAPPAFRAARSAVNTQQAFINQVAPSAKSLANSNNLYASVMIAQAIVESGWGGSDLSRSPNHNLFGIKGMYNGQSVTMPTWEYSEKNGWYQINAKFRKYPSFKESLGDNVTILKTTSFSAGNYYYSGAWKSNTKSYKDATAWLTGRYATAPNYGSTLNSVIETYKLTQYDSGGNNGGGSTPAPVQTNAMYRLYNPNSGEHFYTASTGERDNVRKAGWRYEGIGWQAPKSGTPVYRLYNPNAGDHHYTPIVSEKNHLVKVGWRYEGVSWYSGGSKPLYRLYNPNAKAGAHHYTLLQSERDNLIKHGWRNEGIGWYGQ</sequence>
<comment type="similarity">
    <text evidence="1">Belongs to the glycosyl hydrolase 73 family.</text>
</comment>
<dbReference type="PANTHER" id="PTHR33308:SF9">
    <property type="entry name" value="PEPTIDOGLYCAN HYDROLASE FLGJ"/>
    <property type="match status" value="1"/>
</dbReference>
<feature type="chain" id="PRO_5004366495" evidence="4">
    <location>
        <begin position="26"/>
        <end position="424"/>
    </location>
</feature>
<dbReference type="SMART" id="SM00047">
    <property type="entry name" value="LYZ2"/>
    <property type="match status" value="1"/>
</dbReference>
<dbReference type="Pfam" id="PF01832">
    <property type="entry name" value="Glucosaminidase"/>
    <property type="match status" value="1"/>
</dbReference>
<dbReference type="eggNOG" id="COG1705">
    <property type="taxonomic scope" value="Bacteria"/>
</dbReference>
<dbReference type="Gene3D" id="4.10.80.30">
    <property type="entry name" value="DNA polymerase, domain 6"/>
    <property type="match status" value="1"/>
</dbReference>
<dbReference type="GO" id="GO:0004040">
    <property type="term" value="F:amidase activity"/>
    <property type="evidence" value="ECO:0007669"/>
    <property type="project" value="InterPro"/>
</dbReference>
<dbReference type="eggNOG" id="COG3757">
    <property type="taxonomic scope" value="Bacteria"/>
</dbReference>
<dbReference type="EMBL" id="ASWH01000001">
    <property type="protein sequence ID" value="EOW82176.1"/>
    <property type="molecule type" value="Genomic_DNA"/>
</dbReference>
<keyword evidence="2" id="KW-0378">Hydrolase</keyword>
<dbReference type="Proteomes" id="UP000013750">
    <property type="component" value="Unassembled WGS sequence"/>
</dbReference>
<feature type="domain" description="Mannosyl-glycoprotein endo-beta-N-acetylglucosamidase-like" evidence="5">
    <location>
        <begin position="116"/>
        <end position="278"/>
    </location>
</feature>
<gene>
    <name evidence="7" type="ORF">I592_01478</name>
    <name evidence="6" type="ORF">UKC_02488</name>
</gene>
<accession>R2VCD2</accession>
<evidence type="ECO:0000313" key="8">
    <source>
        <dbReference type="Proteomes" id="UP000013750"/>
    </source>
</evidence>
<evidence type="ECO:0000256" key="3">
    <source>
        <dbReference type="SAM" id="MobiDB-lite"/>
    </source>
</evidence>
<evidence type="ECO:0000313" key="7">
    <source>
        <dbReference type="EMBL" id="EOW82176.1"/>
    </source>
</evidence>
<dbReference type="AlphaFoldDB" id="R2VCD2"/>
<evidence type="ECO:0000256" key="2">
    <source>
        <dbReference type="ARBA" id="ARBA00022801"/>
    </source>
</evidence>
<evidence type="ECO:0000256" key="4">
    <source>
        <dbReference type="SAM" id="SignalP"/>
    </source>
</evidence>
<comment type="caution">
    <text evidence="6">The sequence shown here is derived from an EMBL/GenBank/DDBJ whole genome shotgun (WGS) entry which is preliminary data.</text>
</comment>